<accession>A0ACC1TFM7</accession>
<reference evidence="1" key="1">
    <citation type="submission" date="2022-07" db="EMBL/GenBank/DDBJ databases">
        <title>Genome Sequence of Phlebia brevispora.</title>
        <authorList>
            <person name="Buettner E."/>
        </authorList>
    </citation>
    <scope>NUCLEOTIDE SEQUENCE</scope>
    <source>
        <strain evidence="1">MPL23</strain>
    </source>
</reference>
<proteinExistence type="predicted"/>
<dbReference type="Proteomes" id="UP001148662">
    <property type="component" value="Unassembled WGS sequence"/>
</dbReference>
<protein>
    <submittedName>
        <fullName evidence="1">Uncharacterized protein</fullName>
    </submittedName>
</protein>
<keyword evidence="2" id="KW-1185">Reference proteome</keyword>
<organism evidence="1 2">
    <name type="scientific">Phlebia brevispora</name>
    <dbReference type="NCBI Taxonomy" id="194682"/>
    <lineage>
        <taxon>Eukaryota</taxon>
        <taxon>Fungi</taxon>
        <taxon>Dikarya</taxon>
        <taxon>Basidiomycota</taxon>
        <taxon>Agaricomycotina</taxon>
        <taxon>Agaricomycetes</taxon>
        <taxon>Polyporales</taxon>
        <taxon>Meruliaceae</taxon>
        <taxon>Phlebia</taxon>
    </lineage>
</organism>
<sequence>MLGCPGGTEVVPTKCISQPANSMVGFLHKDLVRVEGCCMMSMSAPWIVKPAIEGGEAAGLVGSYGKACGSCTRKLGRVLAEADRDTKAEPVSSTPQSTHIGLTQEDKRNGGWVYAHGQEYGEEFEPFSPRRANYRNEASRLKNLGASNCLSVISTS</sequence>
<dbReference type="EMBL" id="JANHOG010000017">
    <property type="protein sequence ID" value="KAJ3559600.1"/>
    <property type="molecule type" value="Genomic_DNA"/>
</dbReference>
<evidence type="ECO:0000313" key="2">
    <source>
        <dbReference type="Proteomes" id="UP001148662"/>
    </source>
</evidence>
<gene>
    <name evidence="1" type="ORF">NM688_g246</name>
</gene>
<name>A0ACC1TFM7_9APHY</name>
<comment type="caution">
    <text evidence="1">The sequence shown here is derived from an EMBL/GenBank/DDBJ whole genome shotgun (WGS) entry which is preliminary data.</text>
</comment>
<evidence type="ECO:0000313" key="1">
    <source>
        <dbReference type="EMBL" id="KAJ3559600.1"/>
    </source>
</evidence>